<organism evidence="12 13">
    <name type="scientific">Hanamia caeni</name>
    <dbReference type="NCBI Taxonomy" id="2294116"/>
    <lineage>
        <taxon>Bacteria</taxon>
        <taxon>Pseudomonadati</taxon>
        <taxon>Bacteroidota</taxon>
        <taxon>Chitinophagia</taxon>
        <taxon>Chitinophagales</taxon>
        <taxon>Chitinophagaceae</taxon>
        <taxon>Hanamia</taxon>
    </lineage>
</organism>
<keyword evidence="4 11" id="KW-0812">Transmembrane</keyword>
<gene>
    <name evidence="11 12" type="primary">crcB</name>
    <name evidence="11" type="synonym">fluC</name>
    <name evidence="12" type="ORF">EFY79_10075</name>
</gene>
<comment type="similarity">
    <text evidence="9 11">Belongs to the fluoride channel Fluc/FEX (TC 1.A.43) family.</text>
</comment>
<evidence type="ECO:0000256" key="6">
    <source>
        <dbReference type="ARBA" id="ARBA00023065"/>
    </source>
</evidence>
<feature type="transmembrane region" description="Helical" evidence="11">
    <location>
        <begin position="33"/>
        <end position="54"/>
    </location>
</feature>
<feature type="transmembrane region" description="Helical" evidence="11">
    <location>
        <begin position="66"/>
        <end position="83"/>
    </location>
</feature>
<dbReference type="Pfam" id="PF02537">
    <property type="entry name" value="CRCB"/>
    <property type="match status" value="1"/>
</dbReference>
<keyword evidence="11" id="KW-0813">Transport</keyword>
<comment type="function">
    <text evidence="11">Fluoride-specific ion channel. Important for reducing fluoride concentration in the cell, thus reducing its toxicity.</text>
</comment>
<keyword evidence="6 11" id="KW-0406">Ion transport</keyword>
<dbReference type="AlphaFoldDB" id="A0A3M9NFV6"/>
<dbReference type="PANTHER" id="PTHR28259:SF1">
    <property type="entry name" value="FLUORIDE EXPORT PROTEIN 1-RELATED"/>
    <property type="match status" value="1"/>
</dbReference>
<accession>A0A3M9NFV6</accession>
<keyword evidence="5 11" id="KW-1133">Transmembrane helix</keyword>
<comment type="activity regulation">
    <text evidence="11">Na(+) is not transported, but it plays an essential structural role and its presence is essential for fluoride channel function.</text>
</comment>
<dbReference type="Proteomes" id="UP000267223">
    <property type="component" value="Unassembled WGS sequence"/>
</dbReference>
<dbReference type="NCBIfam" id="TIGR00494">
    <property type="entry name" value="crcB"/>
    <property type="match status" value="1"/>
</dbReference>
<dbReference type="HAMAP" id="MF_00454">
    <property type="entry name" value="FluC"/>
    <property type="match status" value="1"/>
</dbReference>
<evidence type="ECO:0000256" key="3">
    <source>
        <dbReference type="ARBA" id="ARBA00022519"/>
    </source>
</evidence>
<evidence type="ECO:0000256" key="8">
    <source>
        <dbReference type="ARBA" id="ARBA00023303"/>
    </source>
</evidence>
<feature type="transmembrane region" description="Helical" evidence="11">
    <location>
        <begin position="95"/>
        <end position="120"/>
    </location>
</feature>
<keyword evidence="11" id="KW-0479">Metal-binding</keyword>
<sequence length="123" mass="13425">MKIILAVGLGSFIGGICRYLVTLFIQNKFLTTFPFGTMFVNVLGCFLIGIIYALSDRGSLSPLWRMFLATGMMGGFTTFSTFSNETVSMLRDAEYVPAFSYIAFSIIIGLAATIGGISLIKYL</sequence>
<keyword evidence="13" id="KW-1185">Reference proteome</keyword>
<evidence type="ECO:0000313" key="12">
    <source>
        <dbReference type="EMBL" id="RNI36666.1"/>
    </source>
</evidence>
<dbReference type="GO" id="GO:0046872">
    <property type="term" value="F:metal ion binding"/>
    <property type="evidence" value="ECO:0007669"/>
    <property type="project" value="UniProtKB-KW"/>
</dbReference>
<keyword evidence="11" id="KW-0915">Sodium</keyword>
<reference evidence="12 13" key="1">
    <citation type="submission" date="2018-11" db="EMBL/GenBank/DDBJ databases">
        <title>Draft genome sequence of Ferruginibacter sp. BO-59.</title>
        <authorList>
            <person name="Im W.T."/>
        </authorList>
    </citation>
    <scope>NUCLEOTIDE SEQUENCE [LARGE SCALE GENOMIC DNA]</scope>
    <source>
        <strain evidence="12 13">BO-59</strain>
    </source>
</reference>
<evidence type="ECO:0000256" key="7">
    <source>
        <dbReference type="ARBA" id="ARBA00023136"/>
    </source>
</evidence>
<comment type="subcellular location">
    <subcellularLocation>
        <location evidence="1 11">Cell membrane</location>
        <topology evidence="1 11">Multi-pass membrane protein</topology>
    </subcellularLocation>
</comment>
<evidence type="ECO:0000256" key="1">
    <source>
        <dbReference type="ARBA" id="ARBA00004651"/>
    </source>
</evidence>
<protein>
    <recommendedName>
        <fullName evidence="11">Fluoride-specific ion channel FluC</fullName>
    </recommendedName>
</protein>
<feature type="binding site" evidence="11">
    <location>
        <position position="77"/>
    </location>
    <ligand>
        <name>Na(+)</name>
        <dbReference type="ChEBI" id="CHEBI:29101"/>
        <note>structural</note>
    </ligand>
</feature>
<dbReference type="PANTHER" id="PTHR28259">
    <property type="entry name" value="FLUORIDE EXPORT PROTEIN 1-RELATED"/>
    <property type="match status" value="1"/>
</dbReference>
<evidence type="ECO:0000313" key="13">
    <source>
        <dbReference type="Proteomes" id="UP000267223"/>
    </source>
</evidence>
<evidence type="ECO:0000256" key="4">
    <source>
        <dbReference type="ARBA" id="ARBA00022692"/>
    </source>
</evidence>
<evidence type="ECO:0000256" key="11">
    <source>
        <dbReference type="HAMAP-Rule" id="MF_00454"/>
    </source>
</evidence>
<dbReference type="GO" id="GO:0062054">
    <property type="term" value="F:fluoride channel activity"/>
    <property type="evidence" value="ECO:0007669"/>
    <property type="project" value="UniProtKB-UniRule"/>
</dbReference>
<name>A0A3M9NFV6_9BACT</name>
<dbReference type="EMBL" id="RJJR01000007">
    <property type="protein sequence ID" value="RNI36666.1"/>
    <property type="molecule type" value="Genomic_DNA"/>
</dbReference>
<feature type="binding site" evidence="11">
    <location>
        <position position="74"/>
    </location>
    <ligand>
        <name>Na(+)</name>
        <dbReference type="ChEBI" id="CHEBI:29101"/>
        <note>structural</note>
    </ligand>
</feature>
<proteinExistence type="inferred from homology"/>
<evidence type="ECO:0000256" key="10">
    <source>
        <dbReference type="ARBA" id="ARBA00035585"/>
    </source>
</evidence>
<keyword evidence="8 11" id="KW-0407">Ion channel</keyword>
<keyword evidence="7 11" id="KW-0472">Membrane</keyword>
<evidence type="ECO:0000256" key="5">
    <source>
        <dbReference type="ARBA" id="ARBA00022989"/>
    </source>
</evidence>
<dbReference type="GO" id="GO:0005886">
    <property type="term" value="C:plasma membrane"/>
    <property type="evidence" value="ECO:0007669"/>
    <property type="project" value="UniProtKB-SubCell"/>
</dbReference>
<dbReference type="InterPro" id="IPR003691">
    <property type="entry name" value="FluC"/>
</dbReference>
<dbReference type="RefSeq" id="WP_123120584.1">
    <property type="nucleotide sequence ID" value="NZ_RJJR01000007.1"/>
</dbReference>
<keyword evidence="3" id="KW-0997">Cell inner membrane</keyword>
<evidence type="ECO:0000256" key="9">
    <source>
        <dbReference type="ARBA" id="ARBA00035120"/>
    </source>
</evidence>
<dbReference type="OrthoDB" id="9815830at2"/>
<keyword evidence="2 11" id="KW-1003">Cell membrane</keyword>
<comment type="caution">
    <text evidence="12">The sequence shown here is derived from an EMBL/GenBank/DDBJ whole genome shotgun (WGS) entry which is preliminary data.</text>
</comment>
<comment type="catalytic activity">
    <reaction evidence="10">
        <text>fluoride(in) = fluoride(out)</text>
        <dbReference type="Rhea" id="RHEA:76159"/>
        <dbReference type="ChEBI" id="CHEBI:17051"/>
    </reaction>
    <physiologicalReaction direction="left-to-right" evidence="10">
        <dbReference type="Rhea" id="RHEA:76160"/>
    </physiologicalReaction>
</comment>
<dbReference type="GO" id="GO:0140114">
    <property type="term" value="P:cellular detoxification of fluoride"/>
    <property type="evidence" value="ECO:0007669"/>
    <property type="project" value="UniProtKB-UniRule"/>
</dbReference>
<evidence type="ECO:0000256" key="2">
    <source>
        <dbReference type="ARBA" id="ARBA00022475"/>
    </source>
</evidence>